<dbReference type="PROSITE" id="PS51257">
    <property type="entry name" value="PROKAR_LIPOPROTEIN"/>
    <property type="match status" value="1"/>
</dbReference>
<sequence>MKKNSILSGFLALIAFTALFSCEKDEIKAIATTGSVPVLSVNNSVLALSNEHSAKEAVVLSWTPVDYGFASVVRYTIQFDKKGSNFQKPVEIDAGNSLKRALTTSEINGLMINKLKLVAGQKADIEARVVSSLGADAKRMDAISETKNLSVTPYFVVIVYPAIYVPGSHQGWAPEKAPRLVSVKDDKTFEGYVYFPEESTEFKFTNAPNWNEGDYGSGGPGKLGTTGNLVQKGSGYYLLKVDLNKSTWSSLKTAWGVLGSATKGGWDKDQDLTFDPKDGVWKTELALTAGEIKFRANDDWTLAFGDGNADGIPDTLDNGNIRIEAAGTYQITLNLSNAGNYSYSVTKK</sequence>
<dbReference type="InterPro" id="IPR025970">
    <property type="entry name" value="SusE"/>
</dbReference>
<proteinExistence type="predicted"/>
<dbReference type="Gene3D" id="2.60.40.3620">
    <property type="match status" value="2"/>
</dbReference>
<evidence type="ECO:0000259" key="2">
    <source>
        <dbReference type="Pfam" id="PF14292"/>
    </source>
</evidence>
<protein>
    <recommendedName>
        <fullName evidence="2">SusE outer membrane protein domain-containing protein</fullName>
    </recommendedName>
</protein>
<dbReference type="Proteomes" id="UP000600214">
    <property type="component" value="Unassembled WGS sequence"/>
</dbReference>
<dbReference type="Pfam" id="PF14292">
    <property type="entry name" value="SusE"/>
    <property type="match status" value="1"/>
</dbReference>
<evidence type="ECO:0000313" key="3">
    <source>
        <dbReference type="EMBL" id="GGH48699.1"/>
    </source>
</evidence>
<dbReference type="CDD" id="cd12956">
    <property type="entry name" value="CBM_SusE-F_like"/>
    <property type="match status" value="1"/>
</dbReference>
<name>A0ABQ1Z5H8_9BACT</name>
<feature type="chain" id="PRO_5046967242" description="SusE outer membrane protein domain-containing protein" evidence="1">
    <location>
        <begin position="21"/>
        <end position="348"/>
    </location>
</feature>
<evidence type="ECO:0000313" key="4">
    <source>
        <dbReference type="Proteomes" id="UP000600214"/>
    </source>
</evidence>
<comment type="caution">
    <text evidence="3">The sequence shown here is derived from an EMBL/GenBank/DDBJ whole genome shotgun (WGS) entry which is preliminary data.</text>
</comment>
<feature type="domain" description="SusE outer membrane protein" evidence="2">
    <location>
        <begin position="24"/>
        <end position="129"/>
    </location>
</feature>
<organism evidence="3 4">
    <name type="scientific">Dyadobacter endophyticus</name>
    <dbReference type="NCBI Taxonomy" id="1749036"/>
    <lineage>
        <taxon>Bacteria</taxon>
        <taxon>Pseudomonadati</taxon>
        <taxon>Bacteroidota</taxon>
        <taxon>Cytophagia</taxon>
        <taxon>Cytophagales</taxon>
        <taxon>Spirosomataceae</taxon>
        <taxon>Dyadobacter</taxon>
    </lineage>
</organism>
<reference evidence="4" key="1">
    <citation type="journal article" date="2019" name="Int. J. Syst. Evol. Microbiol.">
        <title>The Global Catalogue of Microorganisms (GCM) 10K type strain sequencing project: providing services to taxonomists for standard genome sequencing and annotation.</title>
        <authorList>
            <consortium name="The Broad Institute Genomics Platform"/>
            <consortium name="The Broad Institute Genome Sequencing Center for Infectious Disease"/>
            <person name="Wu L."/>
            <person name="Ma J."/>
        </authorList>
    </citation>
    <scope>NUCLEOTIDE SEQUENCE [LARGE SCALE GENOMIC DNA]</scope>
    <source>
        <strain evidence="4">CGMCC 1.15288</strain>
    </source>
</reference>
<dbReference type="CDD" id="cd12967">
    <property type="entry name" value="CBM_SusE-F_like_u1"/>
    <property type="match status" value="1"/>
</dbReference>
<dbReference type="RefSeq" id="WP_188937578.1">
    <property type="nucleotide sequence ID" value="NZ_BMIA01000004.1"/>
</dbReference>
<accession>A0ABQ1Z5H8</accession>
<feature type="signal peptide" evidence="1">
    <location>
        <begin position="1"/>
        <end position="20"/>
    </location>
</feature>
<keyword evidence="1" id="KW-0732">Signal</keyword>
<gene>
    <name evidence="3" type="ORF">GCM10007423_50100</name>
</gene>
<keyword evidence="4" id="KW-1185">Reference proteome</keyword>
<evidence type="ECO:0000256" key="1">
    <source>
        <dbReference type="SAM" id="SignalP"/>
    </source>
</evidence>
<dbReference type="EMBL" id="BMIA01000004">
    <property type="protein sequence ID" value="GGH48699.1"/>
    <property type="molecule type" value="Genomic_DNA"/>
</dbReference>